<reference evidence="5 6" key="1">
    <citation type="submission" date="2018-12" db="EMBL/GenBank/DDBJ databases">
        <title>Sequencing of bacterial isolates from soil warming experiment in Harvard Forest, Massachusetts, USA.</title>
        <authorList>
            <person name="Deangelis K."/>
        </authorList>
    </citation>
    <scope>NUCLEOTIDE SEQUENCE [LARGE SCALE GENOMIC DNA]</scope>
    <source>
        <strain evidence="5 6">EB153</strain>
    </source>
</reference>
<name>A0A428MCV4_9BACT</name>
<protein>
    <submittedName>
        <fullName evidence="5">ABC-2 type transport system ATP-binding protein</fullName>
    </submittedName>
</protein>
<dbReference type="EMBL" id="RSDW01000001">
    <property type="protein sequence ID" value="RSL14704.1"/>
    <property type="molecule type" value="Genomic_DNA"/>
</dbReference>
<evidence type="ECO:0000256" key="2">
    <source>
        <dbReference type="ARBA" id="ARBA00022741"/>
    </source>
</evidence>
<evidence type="ECO:0000256" key="1">
    <source>
        <dbReference type="ARBA" id="ARBA00022448"/>
    </source>
</evidence>
<dbReference type="InterPro" id="IPR027417">
    <property type="entry name" value="P-loop_NTPase"/>
</dbReference>
<dbReference type="PROSITE" id="PS00211">
    <property type="entry name" value="ABC_TRANSPORTER_1"/>
    <property type="match status" value="1"/>
</dbReference>
<evidence type="ECO:0000313" key="5">
    <source>
        <dbReference type="EMBL" id="RSL14704.1"/>
    </source>
</evidence>
<dbReference type="SUPFAM" id="SSF52540">
    <property type="entry name" value="P-loop containing nucleoside triphosphate hydrolases"/>
    <property type="match status" value="1"/>
</dbReference>
<dbReference type="OrthoDB" id="9804819at2"/>
<dbReference type="Pfam" id="PF00005">
    <property type="entry name" value="ABC_tran"/>
    <property type="match status" value="1"/>
</dbReference>
<dbReference type="PANTHER" id="PTHR42939">
    <property type="entry name" value="ABC TRANSPORTER ATP-BINDING PROTEIN ALBC-RELATED"/>
    <property type="match status" value="1"/>
</dbReference>
<dbReference type="Proteomes" id="UP000269669">
    <property type="component" value="Unassembled WGS sequence"/>
</dbReference>
<feature type="domain" description="ABC transporter" evidence="4">
    <location>
        <begin position="1"/>
        <end position="231"/>
    </location>
</feature>
<dbReference type="RefSeq" id="WP_125483534.1">
    <property type="nucleotide sequence ID" value="NZ_RSDW01000001.1"/>
</dbReference>
<keyword evidence="1" id="KW-0813">Transport</keyword>
<dbReference type="InterPro" id="IPR003439">
    <property type="entry name" value="ABC_transporter-like_ATP-bd"/>
</dbReference>
<dbReference type="InterPro" id="IPR017871">
    <property type="entry name" value="ABC_transporter-like_CS"/>
</dbReference>
<dbReference type="GO" id="GO:0016887">
    <property type="term" value="F:ATP hydrolysis activity"/>
    <property type="evidence" value="ECO:0007669"/>
    <property type="project" value="InterPro"/>
</dbReference>
<dbReference type="AlphaFoldDB" id="A0A428MCV4"/>
<dbReference type="PANTHER" id="PTHR42939:SF3">
    <property type="entry name" value="ABC TRANSPORTER ATP-BINDING COMPONENT"/>
    <property type="match status" value="1"/>
</dbReference>
<sequence length="298" mass="33103">MNELSVRMEGVSKRYAHFLLDHISLELPEGSILGFIGANGAGKSTTIRILMGLVRQDGGSVEVLGHRMPAEQTAAKLDIGYVSEDMRLYGAATLAWHMNFIASIYPRWNQAYADALLGRFDLKPQQKIKGLSHGQRVKAAILLALAREPRLLLLDEPTTGLDPVARREVLAELMAVLTDEHRTILFSSHNTLDVEQISDRIAFIDRGRLIALEDKEDLLDRWRRIRLLVPPSAVLPQLPGVVEISGSERLPVITTSEFNPAVVSLCKDRGTTVQSVDPMTLEEIFVANVQSRRELQPA</sequence>
<comment type="caution">
    <text evidence="5">The sequence shown here is derived from an EMBL/GenBank/DDBJ whole genome shotgun (WGS) entry which is preliminary data.</text>
</comment>
<dbReference type="PROSITE" id="PS50893">
    <property type="entry name" value="ABC_TRANSPORTER_2"/>
    <property type="match status" value="1"/>
</dbReference>
<dbReference type="InterPro" id="IPR051782">
    <property type="entry name" value="ABC_Transporter_VariousFunc"/>
</dbReference>
<keyword evidence="2" id="KW-0547">Nucleotide-binding</keyword>
<dbReference type="GO" id="GO:0005524">
    <property type="term" value="F:ATP binding"/>
    <property type="evidence" value="ECO:0007669"/>
    <property type="project" value="UniProtKB-KW"/>
</dbReference>
<proteinExistence type="predicted"/>
<dbReference type="InterPro" id="IPR003593">
    <property type="entry name" value="AAA+_ATPase"/>
</dbReference>
<keyword evidence="3 5" id="KW-0067">ATP-binding</keyword>
<gene>
    <name evidence="5" type="ORF">EDE15_0166</name>
</gene>
<accession>A0A428MCV4</accession>
<dbReference type="CDD" id="cd03230">
    <property type="entry name" value="ABC_DR_subfamily_A"/>
    <property type="match status" value="1"/>
</dbReference>
<keyword evidence="6" id="KW-1185">Reference proteome</keyword>
<evidence type="ECO:0000259" key="4">
    <source>
        <dbReference type="PROSITE" id="PS50893"/>
    </source>
</evidence>
<evidence type="ECO:0000256" key="3">
    <source>
        <dbReference type="ARBA" id="ARBA00022840"/>
    </source>
</evidence>
<evidence type="ECO:0000313" key="6">
    <source>
        <dbReference type="Proteomes" id="UP000269669"/>
    </source>
</evidence>
<organism evidence="5 6">
    <name type="scientific">Edaphobacter aggregans</name>
    <dbReference type="NCBI Taxonomy" id="570835"/>
    <lineage>
        <taxon>Bacteria</taxon>
        <taxon>Pseudomonadati</taxon>
        <taxon>Acidobacteriota</taxon>
        <taxon>Terriglobia</taxon>
        <taxon>Terriglobales</taxon>
        <taxon>Acidobacteriaceae</taxon>
        <taxon>Edaphobacter</taxon>
    </lineage>
</organism>
<dbReference type="Gene3D" id="3.40.50.300">
    <property type="entry name" value="P-loop containing nucleotide triphosphate hydrolases"/>
    <property type="match status" value="1"/>
</dbReference>
<dbReference type="SMART" id="SM00382">
    <property type="entry name" value="AAA"/>
    <property type="match status" value="1"/>
</dbReference>